<feature type="signal peptide" evidence="2">
    <location>
        <begin position="1"/>
        <end position="18"/>
    </location>
</feature>
<feature type="disulfide bond" evidence="1">
    <location>
        <begin position="159"/>
        <end position="174"/>
    </location>
</feature>
<dbReference type="SUPFAM" id="SSF49870">
    <property type="entry name" value="Osmotin, thaumatin-like protein"/>
    <property type="match status" value="1"/>
</dbReference>
<dbReference type="InterPro" id="IPR001938">
    <property type="entry name" value="Thaumatin"/>
</dbReference>
<dbReference type="EMBL" id="KB445797">
    <property type="protein sequence ID" value="EMD36872.1"/>
    <property type="molecule type" value="Genomic_DNA"/>
</dbReference>
<feature type="disulfide bond" evidence="1">
    <location>
        <begin position="151"/>
        <end position="218"/>
    </location>
</feature>
<dbReference type="SMART" id="SM00205">
    <property type="entry name" value="THN"/>
    <property type="match status" value="1"/>
</dbReference>
<dbReference type="HOGENOM" id="CLU_043181_4_0_1"/>
<feature type="disulfide bond" evidence="1">
    <location>
        <begin position="28"/>
        <end position="250"/>
    </location>
</feature>
<feature type="disulfide bond" evidence="1">
    <location>
        <begin position="146"/>
        <end position="237"/>
    </location>
</feature>
<dbReference type="Gene3D" id="2.60.110.10">
    <property type="entry name" value="Thaumatin"/>
    <property type="match status" value="1"/>
</dbReference>
<dbReference type="PANTHER" id="PTHR31048">
    <property type="entry name" value="OS03G0233200 PROTEIN"/>
    <property type="match status" value="1"/>
</dbReference>
<proteinExistence type="predicted"/>
<feature type="disulfide bond" evidence="1">
    <location>
        <begin position="80"/>
        <end position="91"/>
    </location>
</feature>
<feature type="disulfide bond" evidence="1">
    <location>
        <begin position="178"/>
        <end position="192"/>
    </location>
</feature>
<evidence type="ECO:0000313" key="4">
    <source>
        <dbReference type="Proteomes" id="UP000016930"/>
    </source>
</evidence>
<dbReference type="Pfam" id="PF00314">
    <property type="entry name" value="Thaumatin"/>
    <property type="match status" value="1"/>
</dbReference>
<sequence length="251" mass="25974">MIALTAAISLFLAASVQGDRTFTVTNNCAYTVWPAIFTDPNVGSAHPDQPNGWEAAPGNTVSFSVPDNWSAGRIWGRRDCDFSNPDPGTQCPVGGCPGGLVCNGTGDAPATLAEFTLGTNGSPDYYDVSVVDGFNLPITVTNNAGCSTASCPVDLDASCPSELALTVNAKVEACKSACAAGIDDDNGNSPNCCTGSHNTPATCPPSDVDYYSFFKGNCPDAYAYAYDESSGTALWTCDSTLAADYTVTFCP</sequence>
<gene>
    <name evidence="3" type="ORF">CERSUDRAFT_95144</name>
</gene>
<evidence type="ECO:0008006" key="5">
    <source>
        <dbReference type="Google" id="ProtNLM"/>
    </source>
</evidence>
<feature type="disulfide bond" evidence="1">
    <location>
        <begin position="193"/>
        <end position="203"/>
    </location>
</feature>
<accession>M2REJ4</accession>
<protein>
    <recommendedName>
        <fullName evidence="5">Thaumatin-like protein</fullName>
    </recommendedName>
</protein>
<evidence type="ECO:0000256" key="1">
    <source>
        <dbReference type="PIRSR" id="PIRSR002703-1"/>
    </source>
</evidence>
<keyword evidence="1" id="KW-1015">Disulfide bond</keyword>
<organism evidence="3 4">
    <name type="scientific">Ceriporiopsis subvermispora (strain B)</name>
    <name type="common">White-rot fungus</name>
    <name type="synonym">Gelatoporia subvermispora</name>
    <dbReference type="NCBI Taxonomy" id="914234"/>
    <lineage>
        <taxon>Eukaryota</taxon>
        <taxon>Fungi</taxon>
        <taxon>Dikarya</taxon>
        <taxon>Basidiomycota</taxon>
        <taxon>Agaricomycotina</taxon>
        <taxon>Agaricomycetes</taxon>
        <taxon>Polyporales</taxon>
        <taxon>Gelatoporiaceae</taxon>
        <taxon>Gelatoporia</taxon>
    </lineage>
</organism>
<dbReference type="FunFam" id="2.60.110.10:FF:000004">
    <property type="entry name" value="THAUMATIN-LIKE PROTEIN 1"/>
    <property type="match status" value="1"/>
</dbReference>
<dbReference type="PROSITE" id="PS51367">
    <property type="entry name" value="THAUMATIN_2"/>
    <property type="match status" value="1"/>
</dbReference>
<dbReference type="PRINTS" id="PR00347">
    <property type="entry name" value="THAUMATIN"/>
</dbReference>
<dbReference type="OrthoDB" id="430315at2759"/>
<keyword evidence="4" id="KW-1185">Reference proteome</keyword>
<dbReference type="PIRSF" id="PIRSF002703">
    <property type="entry name" value="Thaumatin"/>
    <property type="match status" value="1"/>
</dbReference>
<keyword evidence="2" id="KW-0732">Signal</keyword>
<feature type="chain" id="PRO_5004023907" description="Thaumatin-like protein" evidence="2">
    <location>
        <begin position="19"/>
        <end position="251"/>
    </location>
</feature>
<dbReference type="Proteomes" id="UP000016930">
    <property type="component" value="Unassembled WGS sequence"/>
</dbReference>
<reference evidence="3 4" key="1">
    <citation type="journal article" date="2012" name="Proc. Natl. Acad. Sci. U.S.A.">
        <title>Comparative genomics of Ceriporiopsis subvermispora and Phanerochaete chrysosporium provide insight into selective ligninolysis.</title>
        <authorList>
            <person name="Fernandez-Fueyo E."/>
            <person name="Ruiz-Duenas F.J."/>
            <person name="Ferreira P."/>
            <person name="Floudas D."/>
            <person name="Hibbett D.S."/>
            <person name="Canessa P."/>
            <person name="Larrondo L.F."/>
            <person name="James T.Y."/>
            <person name="Seelenfreund D."/>
            <person name="Lobos S."/>
            <person name="Polanco R."/>
            <person name="Tello M."/>
            <person name="Honda Y."/>
            <person name="Watanabe T."/>
            <person name="Watanabe T."/>
            <person name="Ryu J.S."/>
            <person name="Kubicek C.P."/>
            <person name="Schmoll M."/>
            <person name="Gaskell J."/>
            <person name="Hammel K.E."/>
            <person name="St John F.J."/>
            <person name="Vanden Wymelenberg A."/>
            <person name="Sabat G."/>
            <person name="Splinter BonDurant S."/>
            <person name="Syed K."/>
            <person name="Yadav J.S."/>
            <person name="Doddapaneni H."/>
            <person name="Subramanian V."/>
            <person name="Lavin J.L."/>
            <person name="Oguiza J.A."/>
            <person name="Perez G."/>
            <person name="Pisabarro A.G."/>
            <person name="Ramirez L."/>
            <person name="Santoyo F."/>
            <person name="Master E."/>
            <person name="Coutinho P.M."/>
            <person name="Henrissat B."/>
            <person name="Lombard V."/>
            <person name="Magnuson J.K."/>
            <person name="Kuees U."/>
            <person name="Hori C."/>
            <person name="Igarashi K."/>
            <person name="Samejima M."/>
            <person name="Held B.W."/>
            <person name="Barry K.W."/>
            <person name="LaButti K.M."/>
            <person name="Lapidus A."/>
            <person name="Lindquist E.A."/>
            <person name="Lucas S.M."/>
            <person name="Riley R."/>
            <person name="Salamov A.A."/>
            <person name="Hoffmeister D."/>
            <person name="Schwenk D."/>
            <person name="Hadar Y."/>
            <person name="Yarden O."/>
            <person name="de Vries R.P."/>
            <person name="Wiebenga A."/>
            <person name="Stenlid J."/>
            <person name="Eastwood D."/>
            <person name="Grigoriev I.V."/>
            <person name="Berka R.M."/>
            <person name="Blanchette R.A."/>
            <person name="Kersten P."/>
            <person name="Martinez A.T."/>
            <person name="Vicuna R."/>
            <person name="Cullen D."/>
        </authorList>
    </citation>
    <scope>NUCLEOTIDE SEQUENCE [LARGE SCALE GENOMIC DNA]</scope>
    <source>
        <strain evidence="3 4">B</strain>
    </source>
</reference>
<evidence type="ECO:0000256" key="2">
    <source>
        <dbReference type="SAM" id="SignalP"/>
    </source>
</evidence>
<dbReference type="AlphaFoldDB" id="M2REJ4"/>
<name>M2REJ4_CERS8</name>
<dbReference type="STRING" id="914234.M2REJ4"/>
<evidence type="ECO:0000313" key="3">
    <source>
        <dbReference type="EMBL" id="EMD36872.1"/>
    </source>
</evidence>
<feature type="disulfide bond" evidence="1">
    <location>
        <begin position="96"/>
        <end position="102"/>
    </location>
</feature>
<dbReference type="InterPro" id="IPR037176">
    <property type="entry name" value="Osmotin/thaumatin-like_sf"/>
</dbReference>